<keyword evidence="2" id="KW-1185">Reference proteome</keyword>
<gene>
    <name evidence="1" type="ORF">Y1Q_0019444</name>
</gene>
<proteinExistence type="predicted"/>
<name>A0A151NMK1_ALLMI</name>
<dbReference type="Proteomes" id="UP000050525">
    <property type="component" value="Unassembled WGS sequence"/>
</dbReference>
<evidence type="ECO:0000313" key="2">
    <source>
        <dbReference type="Proteomes" id="UP000050525"/>
    </source>
</evidence>
<evidence type="ECO:0000313" key="1">
    <source>
        <dbReference type="EMBL" id="KYO37950.1"/>
    </source>
</evidence>
<dbReference type="EMBL" id="AKHW03002540">
    <property type="protein sequence ID" value="KYO37950.1"/>
    <property type="molecule type" value="Genomic_DNA"/>
</dbReference>
<protein>
    <submittedName>
        <fullName evidence="1">Uncharacterized protein</fullName>
    </submittedName>
</protein>
<dbReference type="AlphaFoldDB" id="A0A151NMK1"/>
<sequence>MDAAHPARKDASEVALVVNHALQDNGEVALVVDESLGTLGWAVDKDMGAIHSPDAVGKAHVVEVGDHFLQVYEADEVIGQDILDDQTHIPDGFSSFGLGHAELVGDIVEFHFGDDHLLLWNESLHADILVHDVGGHLGNNVHEVDPVHMEDLDPQFIVPGVLDNLLPTVAAHGTGPEPLFNGLKVVPEHPSIHSTLGGLVLISYVEVGEPIQHT</sequence>
<accession>A0A151NMK1</accession>
<comment type="caution">
    <text evidence="1">The sequence shown here is derived from an EMBL/GenBank/DDBJ whole genome shotgun (WGS) entry which is preliminary data.</text>
</comment>
<organism evidence="1 2">
    <name type="scientific">Alligator mississippiensis</name>
    <name type="common">American alligator</name>
    <dbReference type="NCBI Taxonomy" id="8496"/>
    <lineage>
        <taxon>Eukaryota</taxon>
        <taxon>Metazoa</taxon>
        <taxon>Chordata</taxon>
        <taxon>Craniata</taxon>
        <taxon>Vertebrata</taxon>
        <taxon>Euteleostomi</taxon>
        <taxon>Archelosauria</taxon>
        <taxon>Archosauria</taxon>
        <taxon>Crocodylia</taxon>
        <taxon>Alligatoridae</taxon>
        <taxon>Alligatorinae</taxon>
        <taxon>Alligator</taxon>
    </lineage>
</organism>
<reference evidence="1 2" key="1">
    <citation type="journal article" date="2012" name="Genome Biol.">
        <title>Sequencing three crocodilian genomes to illuminate the evolution of archosaurs and amniotes.</title>
        <authorList>
            <person name="St John J.A."/>
            <person name="Braun E.L."/>
            <person name="Isberg S.R."/>
            <person name="Miles L.G."/>
            <person name="Chong A.Y."/>
            <person name="Gongora J."/>
            <person name="Dalzell P."/>
            <person name="Moran C."/>
            <person name="Bed'hom B."/>
            <person name="Abzhanov A."/>
            <person name="Burgess S.C."/>
            <person name="Cooksey A.M."/>
            <person name="Castoe T.A."/>
            <person name="Crawford N.G."/>
            <person name="Densmore L.D."/>
            <person name="Drew J.C."/>
            <person name="Edwards S.V."/>
            <person name="Faircloth B.C."/>
            <person name="Fujita M.K."/>
            <person name="Greenwold M.J."/>
            <person name="Hoffmann F.G."/>
            <person name="Howard J.M."/>
            <person name="Iguchi T."/>
            <person name="Janes D.E."/>
            <person name="Khan S.Y."/>
            <person name="Kohno S."/>
            <person name="de Koning A.J."/>
            <person name="Lance S.L."/>
            <person name="McCarthy F.M."/>
            <person name="McCormack J.E."/>
            <person name="Merchant M.E."/>
            <person name="Peterson D.G."/>
            <person name="Pollock D.D."/>
            <person name="Pourmand N."/>
            <person name="Raney B.J."/>
            <person name="Roessler K.A."/>
            <person name="Sanford J.R."/>
            <person name="Sawyer R.H."/>
            <person name="Schmidt C.J."/>
            <person name="Triplett E.W."/>
            <person name="Tuberville T.D."/>
            <person name="Venegas-Anaya M."/>
            <person name="Howard J.T."/>
            <person name="Jarvis E.D."/>
            <person name="Guillette L.J.Jr."/>
            <person name="Glenn T.C."/>
            <person name="Green R.E."/>
            <person name="Ray D.A."/>
        </authorList>
    </citation>
    <scope>NUCLEOTIDE SEQUENCE [LARGE SCALE GENOMIC DNA]</scope>
    <source>
        <strain evidence="1">KSC_2009_1</strain>
    </source>
</reference>